<dbReference type="Gene3D" id="1.10.260.40">
    <property type="entry name" value="lambda repressor-like DNA-binding domains"/>
    <property type="match status" value="1"/>
</dbReference>
<dbReference type="CDD" id="cd00093">
    <property type="entry name" value="HTH_XRE"/>
    <property type="match status" value="1"/>
</dbReference>
<dbReference type="InterPro" id="IPR052345">
    <property type="entry name" value="Rad_response_metalloprotease"/>
</dbReference>
<dbReference type="GO" id="GO:0003677">
    <property type="term" value="F:DNA binding"/>
    <property type="evidence" value="ECO:0007669"/>
    <property type="project" value="InterPro"/>
</dbReference>
<dbReference type="SUPFAM" id="SSF47413">
    <property type="entry name" value="lambda repressor-like DNA-binding domains"/>
    <property type="match status" value="1"/>
</dbReference>
<dbReference type="InterPro" id="IPR001387">
    <property type="entry name" value="Cro/C1-type_HTH"/>
</dbReference>
<evidence type="ECO:0000313" key="3">
    <source>
        <dbReference type="EMBL" id="NKY35318.1"/>
    </source>
</evidence>
<dbReference type="EMBL" id="JAAXOO010000005">
    <property type="protein sequence ID" value="NKY35318.1"/>
    <property type="molecule type" value="Genomic_DNA"/>
</dbReference>
<dbReference type="PANTHER" id="PTHR43236">
    <property type="entry name" value="ANTITOXIN HIGA1"/>
    <property type="match status" value="1"/>
</dbReference>
<evidence type="ECO:0000313" key="4">
    <source>
        <dbReference type="Proteomes" id="UP000565715"/>
    </source>
</evidence>
<proteinExistence type="inferred from homology"/>
<dbReference type="Proteomes" id="UP000565715">
    <property type="component" value="Unassembled WGS sequence"/>
</dbReference>
<dbReference type="PANTHER" id="PTHR43236:SF1">
    <property type="entry name" value="BLL7220 PROTEIN"/>
    <property type="match status" value="1"/>
</dbReference>
<dbReference type="InterPro" id="IPR010982">
    <property type="entry name" value="Lambda_DNA-bd_dom_sf"/>
</dbReference>
<dbReference type="SMART" id="SM00530">
    <property type="entry name" value="HTH_XRE"/>
    <property type="match status" value="1"/>
</dbReference>
<dbReference type="RefSeq" id="WP_084471085.1">
    <property type="nucleotide sequence ID" value="NZ_JAAXOO010000005.1"/>
</dbReference>
<reference evidence="3 4" key="1">
    <citation type="submission" date="2020-04" db="EMBL/GenBank/DDBJ databases">
        <title>MicrobeNet Type strains.</title>
        <authorList>
            <person name="Nicholson A.C."/>
        </authorList>
    </citation>
    <scope>NUCLEOTIDE SEQUENCE [LARGE SCALE GENOMIC DNA]</scope>
    <source>
        <strain evidence="3 4">DSM 45078</strain>
    </source>
</reference>
<protein>
    <submittedName>
        <fullName evidence="3">Helix-turn-helix transcriptional regulator</fullName>
    </submittedName>
</protein>
<dbReference type="PROSITE" id="PS50943">
    <property type="entry name" value="HTH_CROC1"/>
    <property type="match status" value="1"/>
</dbReference>
<sequence>MTDDPHRSRPTPNLRVAASRPSVDTTGIWFEPARITRARVLAELDSAALAERAGLSTIAVRGFESGAAQPDEAIAKLASILQVPVNYFCNGRPLARIDKADIHFSRLRTTSVTDRAKAAAHAEQLWELVYELDRRIKLPAPDLPAVDTCATPAEAARGLREHWGLPRGPVAHLGATMESHGIVLCAVPAADRTLRRVGTYSTEGRGRPLVVVPPVETTSVYDFRLSCALELAHLLLHPNPIPGDHGQVHEAHRFALEFLLPQAEIAPLLPASIRQPALIRMVEQWGVPLSAVINRLDEADPDGSARRHRIPTTGSQCEKLTHYPGEAPALLREAFTLLGVNGCSELAEKLHWAPDYLLRVLGEAEPKPQLTLVP</sequence>
<evidence type="ECO:0000256" key="1">
    <source>
        <dbReference type="ARBA" id="ARBA00007227"/>
    </source>
</evidence>
<organism evidence="3 4">
    <name type="scientific">Nocardia speluncae</name>
    <dbReference type="NCBI Taxonomy" id="419477"/>
    <lineage>
        <taxon>Bacteria</taxon>
        <taxon>Bacillati</taxon>
        <taxon>Actinomycetota</taxon>
        <taxon>Actinomycetes</taxon>
        <taxon>Mycobacteriales</taxon>
        <taxon>Nocardiaceae</taxon>
        <taxon>Nocardia</taxon>
    </lineage>
</organism>
<accession>A0A846XGR0</accession>
<dbReference type="AlphaFoldDB" id="A0A846XGR0"/>
<name>A0A846XGR0_9NOCA</name>
<comment type="caution">
    <text evidence="3">The sequence shown here is derived from an EMBL/GenBank/DDBJ whole genome shotgun (WGS) entry which is preliminary data.</text>
</comment>
<dbReference type="Pfam" id="PF06114">
    <property type="entry name" value="Peptidase_M78"/>
    <property type="match status" value="1"/>
</dbReference>
<feature type="domain" description="HTH cro/C1-type" evidence="2">
    <location>
        <begin position="35"/>
        <end position="88"/>
    </location>
</feature>
<gene>
    <name evidence="3" type="ORF">HGA13_19915</name>
</gene>
<comment type="similarity">
    <text evidence="1">Belongs to the short-chain fatty acyl-CoA assimilation regulator (ScfR) family.</text>
</comment>
<dbReference type="InterPro" id="IPR010359">
    <property type="entry name" value="IrrE_HExxH"/>
</dbReference>
<keyword evidence="4" id="KW-1185">Reference proteome</keyword>
<evidence type="ECO:0000259" key="2">
    <source>
        <dbReference type="PROSITE" id="PS50943"/>
    </source>
</evidence>